<dbReference type="EMBL" id="JANQDX010000013">
    <property type="protein sequence ID" value="KAL0913051.1"/>
    <property type="molecule type" value="Genomic_DNA"/>
</dbReference>
<dbReference type="PANTHER" id="PTHR11289">
    <property type="entry name" value="BREAST CANCER TYPE 2 SUSCEPTIBILITY PROTEIN BRCA2"/>
    <property type="match status" value="1"/>
</dbReference>
<sequence length="159" mass="17330">MFRLKFLPPSRFIFLQSFPATLYCRDPFIVSSFKKEKKTLERNDGQVRTDYVEDSSDEGRPVPLAIPPKPGDIGRDNGTGGAMFSTGSGRTLSVQQSSIQKARSLLEEGNVSDKASCGSKCFPMFRTGSGKSVQVRESSIKKAAALLEVTNDKEGCPNA</sequence>
<proteinExistence type="predicted"/>
<comment type="caution">
    <text evidence="5">The sequence shown here is derived from an EMBL/GenBank/DDBJ whole genome shotgun (WGS) entry which is preliminary data.</text>
</comment>
<name>A0ABD0UKB7_DENTH</name>
<dbReference type="GO" id="GO:0006281">
    <property type="term" value="P:DNA repair"/>
    <property type="evidence" value="ECO:0007669"/>
    <property type="project" value="UniProtKB-KW"/>
</dbReference>
<feature type="region of interest" description="Disordered" evidence="4">
    <location>
        <begin position="50"/>
        <end position="90"/>
    </location>
</feature>
<dbReference type="PANTHER" id="PTHR11289:SF0">
    <property type="entry name" value="BREAST CANCER TYPE 2 SUSCEPTIBILITY PROTEIN"/>
    <property type="match status" value="1"/>
</dbReference>
<protein>
    <submittedName>
        <fullName evidence="5">Uncharacterized protein</fullName>
    </submittedName>
</protein>
<dbReference type="PROSITE" id="PS50138">
    <property type="entry name" value="BRCA2_REPEAT"/>
    <property type="match status" value="2"/>
</dbReference>
<evidence type="ECO:0000313" key="5">
    <source>
        <dbReference type="EMBL" id="KAL0913051.1"/>
    </source>
</evidence>
<dbReference type="InterPro" id="IPR015525">
    <property type="entry name" value="BRCA2"/>
</dbReference>
<evidence type="ECO:0000256" key="2">
    <source>
        <dbReference type="ARBA" id="ARBA00022763"/>
    </source>
</evidence>
<evidence type="ECO:0000256" key="1">
    <source>
        <dbReference type="ARBA" id="ARBA00022737"/>
    </source>
</evidence>
<keyword evidence="6" id="KW-1185">Reference proteome</keyword>
<keyword evidence="2" id="KW-0227">DNA damage</keyword>
<evidence type="ECO:0000256" key="3">
    <source>
        <dbReference type="ARBA" id="ARBA00023204"/>
    </source>
</evidence>
<dbReference type="InterPro" id="IPR002093">
    <property type="entry name" value="BRCA2_repeat"/>
</dbReference>
<organism evidence="5 6">
    <name type="scientific">Dendrobium thyrsiflorum</name>
    <name type="common">Pinecone-like raceme dendrobium</name>
    <name type="synonym">Orchid</name>
    <dbReference type="NCBI Taxonomy" id="117978"/>
    <lineage>
        <taxon>Eukaryota</taxon>
        <taxon>Viridiplantae</taxon>
        <taxon>Streptophyta</taxon>
        <taxon>Embryophyta</taxon>
        <taxon>Tracheophyta</taxon>
        <taxon>Spermatophyta</taxon>
        <taxon>Magnoliopsida</taxon>
        <taxon>Liliopsida</taxon>
        <taxon>Asparagales</taxon>
        <taxon>Orchidaceae</taxon>
        <taxon>Epidendroideae</taxon>
        <taxon>Malaxideae</taxon>
        <taxon>Dendrobiinae</taxon>
        <taxon>Dendrobium</taxon>
    </lineage>
</organism>
<accession>A0ABD0UKB7</accession>
<keyword evidence="1" id="KW-0677">Repeat</keyword>
<dbReference type="Pfam" id="PF00634">
    <property type="entry name" value="BRCA2"/>
    <property type="match status" value="2"/>
</dbReference>
<reference evidence="5 6" key="1">
    <citation type="journal article" date="2024" name="Plant Biotechnol. J.">
        <title>Dendrobium thyrsiflorum genome and its molecular insights into genes involved in important horticultural traits.</title>
        <authorList>
            <person name="Chen B."/>
            <person name="Wang J.Y."/>
            <person name="Zheng P.J."/>
            <person name="Li K.L."/>
            <person name="Liang Y.M."/>
            <person name="Chen X.F."/>
            <person name="Zhang C."/>
            <person name="Zhao X."/>
            <person name="He X."/>
            <person name="Zhang G.Q."/>
            <person name="Liu Z.J."/>
            <person name="Xu Q."/>
        </authorList>
    </citation>
    <scope>NUCLEOTIDE SEQUENCE [LARGE SCALE GENOMIC DNA]</scope>
    <source>
        <strain evidence="5">GZMU011</strain>
    </source>
</reference>
<evidence type="ECO:0000313" key="6">
    <source>
        <dbReference type="Proteomes" id="UP001552299"/>
    </source>
</evidence>
<dbReference type="GO" id="GO:0006310">
    <property type="term" value="P:DNA recombination"/>
    <property type="evidence" value="ECO:0007669"/>
    <property type="project" value="UniProtKB-ARBA"/>
</dbReference>
<dbReference type="AlphaFoldDB" id="A0ABD0UKB7"/>
<dbReference type="Proteomes" id="UP001552299">
    <property type="component" value="Unassembled WGS sequence"/>
</dbReference>
<evidence type="ECO:0000256" key="4">
    <source>
        <dbReference type="SAM" id="MobiDB-lite"/>
    </source>
</evidence>
<keyword evidence="3" id="KW-0234">DNA repair</keyword>
<gene>
    <name evidence="5" type="ORF">M5K25_016482</name>
</gene>